<reference evidence="2" key="1">
    <citation type="journal article" date="2024" name="Proc. Natl. Acad. Sci. U.S.A.">
        <title>Extraordinary preservation of gene collinearity over three hundred million years revealed in homosporous lycophytes.</title>
        <authorList>
            <person name="Li C."/>
            <person name="Wickell D."/>
            <person name="Kuo L.Y."/>
            <person name="Chen X."/>
            <person name="Nie B."/>
            <person name="Liao X."/>
            <person name="Peng D."/>
            <person name="Ji J."/>
            <person name="Jenkins J."/>
            <person name="Williams M."/>
            <person name="Shu S."/>
            <person name="Plott C."/>
            <person name="Barry K."/>
            <person name="Rajasekar S."/>
            <person name="Grimwood J."/>
            <person name="Han X."/>
            <person name="Sun S."/>
            <person name="Hou Z."/>
            <person name="He W."/>
            <person name="Dai G."/>
            <person name="Sun C."/>
            <person name="Schmutz J."/>
            <person name="Leebens-Mack J.H."/>
            <person name="Li F.W."/>
            <person name="Wang L."/>
        </authorList>
    </citation>
    <scope>NUCLEOTIDE SEQUENCE [LARGE SCALE GENOMIC DNA]</scope>
    <source>
        <strain evidence="2">cv. PW_Plant_1</strain>
    </source>
</reference>
<evidence type="ECO:0000313" key="1">
    <source>
        <dbReference type="EMBL" id="KAJ7568188.1"/>
    </source>
</evidence>
<name>A0ACC2ENY2_DIPCM</name>
<keyword evidence="2" id="KW-1185">Reference proteome</keyword>
<proteinExistence type="predicted"/>
<comment type="caution">
    <text evidence="1">The sequence shown here is derived from an EMBL/GenBank/DDBJ whole genome shotgun (WGS) entry which is preliminary data.</text>
</comment>
<accession>A0ACC2ENY2</accession>
<protein>
    <submittedName>
        <fullName evidence="1">Uncharacterized protein</fullName>
    </submittedName>
</protein>
<dbReference type="Proteomes" id="UP001162992">
    <property type="component" value="Chromosome 1"/>
</dbReference>
<organism evidence="1 2">
    <name type="scientific">Diphasiastrum complanatum</name>
    <name type="common">Issler's clubmoss</name>
    <name type="synonym">Lycopodium complanatum</name>
    <dbReference type="NCBI Taxonomy" id="34168"/>
    <lineage>
        <taxon>Eukaryota</taxon>
        <taxon>Viridiplantae</taxon>
        <taxon>Streptophyta</taxon>
        <taxon>Embryophyta</taxon>
        <taxon>Tracheophyta</taxon>
        <taxon>Lycopodiopsida</taxon>
        <taxon>Lycopodiales</taxon>
        <taxon>Lycopodiaceae</taxon>
        <taxon>Lycopodioideae</taxon>
        <taxon>Diphasiastrum</taxon>
    </lineage>
</organism>
<sequence length="189" mass="21627">MWDSISFLILYDFLILSHNWTGFLQLAVHSLLFVATWFPFEMGDSVQPKDFCYYQIWVSEDGETHFIENKMTGFTLQPYSSKPQLVRSDFGGNPTKLVFTELAVGLEQPLHSAPTTQFVVTLSGSWYVKTTDGKKFEFHPGDVLFQDNTKDSPADKQPQHYSGVVGDKPCRQMIVQLDRKPEVDHPNPF</sequence>
<gene>
    <name evidence="1" type="ORF">O6H91_01G022100</name>
</gene>
<evidence type="ECO:0000313" key="2">
    <source>
        <dbReference type="Proteomes" id="UP001162992"/>
    </source>
</evidence>
<dbReference type="EMBL" id="CM055092">
    <property type="protein sequence ID" value="KAJ7568188.1"/>
    <property type="molecule type" value="Genomic_DNA"/>
</dbReference>